<proteinExistence type="predicted"/>
<evidence type="ECO:0000313" key="3">
    <source>
        <dbReference type="WBParaSite" id="ECPE_0001600601-mRNA-1"/>
    </source>
</evidence>
<name>A0A183B9T1_9TREM</name>
<dbReference type="OrthoDB" id="441812at2759"/>
<sequence>MSQDQLLNHLSDPNQALKAIRDAPVNRLIENDLKAIDFLVKRIGLLIMMYGQMPEEIFQLVSSPSKRSLFSVQQSIKVDYIAIIRW</sequence>
<organism evidence="3">
    <name type="scientific">Echinostoma caproni</name>
    <dbReference type="NCBI Taxonomy" id="27848"/>
    <lineage>
        <taxon>Eukaryota</taxon>
        <taxon>Metazoa</taxon>
        <taxon>Spiralia</taxon>
        <taxon>Lophotrochozoa</taxon>
        <taxon>Platyhelminthes</taxon>
        <taxon>Trematoda</taxon>
        <taxon>Digenea</taxon>
        <taxon>Plagiorchiida</taxon>
        <taxon>Echinostomata</taxon>
        <taxon>Echinostomatoidea</taxon>
        <taxon>Echinostomatidae</taxon>
        <taxon>Echinostoma</taxon>
    </lineage>
</organism>
<evidence type="ECO:0000313" key="2">
    <source>
        <dbReference type="Proteomes" id="UP000272942"/>
    </source>
</evidence>
<dbReference type="AlphaFoldDB" id="A0A183B9T1"/>
<accession>A0A183B9T1</accession>
<reference evidence="3" key="1">
    <citation type="submission" date="2016-06" db="UniProtKB">
        <authorList>
            <consortium name="WormBaseParasite"/>
        </authorList>
    </citation>
    <scope>IDENTIFICATION</scope>
</reference>
<evidence type="ECO:0000313" key="1">
    <source>
        <dbReference type="EMBL" id="VDP93238.1"/>
    </source>
</evidence>
<dbReference type="WBParaSite" id="ECPE_0001600601-mRNA-1">
    <property type="protein sequence ID" value="ECPE_0001600601-mRNA-1"/>
    <property type="gene ID" value="ECPE_0001600601"/>
</dbReference>
<gene>
    <name evidence="1" type="ORF">ECPE_LOCUS15966</name>
</gene>
<keyword evidence="2" id="KW-1185">Reference proteome</keyword>
<protein>
    <submittedName>
        <fullName evidence="3">Magnesium transporter</fullName>
    </submittedName>
</protein>
<dbReference type="EMBL" id="UZAN01062474">
    <property type="protein sequence ID" value="VDP93238.1"/>
    <property type="molecule type" value="Genomic_DNA"/>
</dbReference>
<dbReference type="Proteomes" id="UP000272942">
    <property type="component" value="Unassembled WGS sequence"/>
</dbReference>
<reference evidence="1 2" key="2">
    <citation type="submission" date="2018-11" db="EMBL/GenBank/DDBJ databases">
        <authorList>
            <consortium name="Pathogen Informatics"/>
        </authorList>
    </citation>
    <scope>NUCLEOTIDE SEQUENCE [LARGE SCALE GENOMIC DNA]</scope>
    <source>
        <strain evidence="1 2">Egypt</strain>
    </source>
</reference>